<evidence type="ECO:0000313" key="4">
    <source>
        <dbReference type="EMBL" id="QHT78774.1"/>
    </source>
</evidence>
<dbReference type="GO" id="GO:0005524">
    <property type="term" value="F:ATP binding"/>
    <property type="evidence" value="ECO:0007669"/>
    <property type="project" value="InterPro"/>
</dbReference>
<dbReference type="AlphaFoldDB" id="A0A6C0HEB6"/>
<keyword evidence="2" id="KW-0472">Membrane</keyword>
<reference evidence="4" key="1">
    <citation type="journal article" date="2020" name="Nature">
        <title>Giant virus diversity and host interactions through global metagenomics.</title>
        <authorList>
            <person name="Schulz F."/>
            <person name="Roux S."/>
            <person name="Paez-Espino D."/>
            <person name="Jungbluth S."/>
            <person name="Walsh D.A."/>
            <person name="Denef V.J."/>
            <person name="McMahon K.D."/>
            <person name="Konstantinidis K.T."/>
            <person name="Eloe-Fadrosh E.A."/>
            <person name="Kyrpides N.C."/>
            <person name="Woyke T."/>
        </authorList>
    </citation>
    <scope>NUCLEOTIDE SEQUENCE</scope>
    <source>
        <strain evidence="4">GVMAG-M-3300023179-92</strain>
    </source>
</reference>
<dbReference type="Pfam" id="PF00004">
    <property type="entry name" value="AAA"/>
    <property type="match status" value="1"/>
</dbReference>
<dbReference type="SMART" id="SM00382">
    <property type="entry name" value="AAA"/>
    <property type="match status" value="1"/>
</dbReference>
<comment type="similarity">
    <text evidence="1">Belongs to the AAA ATPase family. BCS1 subfamily.</text>
</comment>
<feature type="transmembrane region" description="Helical" evidence="2">
    <location>
        <begin position="12"/>
        <end position="34"/>
    </location>
</feature>
<dbReference type="PANTHER" id="PTHR23070">
    <property type="entry name" value="BCS1 AAA-TYPE ATPASE"/>
    <property type="match status" value="1"/>
</dbReference>
<evidence type="ECO:0000259" key="3">
    <source>
        <dbReference type="SMART" id="SM00382"/>
    </source>
</evidence>
<dbReference type="GO" id="GO:0016887">
    <property type="term" value="F:ATP hydrolysis activity"/>
    <property type="evidence" value="ECO:0007669"/>
    <property type="project" value="InterPro"/>
</dbReference>
<sequence length="469" mass="55594">MNFRNGENTSIYTFLFIGLVSYFINNFNIVVNYVTDYIKPYYKKIIKKKTALVELESIDEDSFNNPINQLYIIPIKYYLHITKKDVTNVVQLVRLYSAYVRYNDENKNEVEMPCLYPFKQEVEIMNDLFIYISTVTKQDEILNHNNNKIEEKVVTKLIFKLYCKNHYVDYLNECVEQINKIYKKRIDENPIYNIFRPTFDKDSCYDLNYSIVFKSNKTFDNLFFEGKDKLLNKLNYFRDNKPEYKKLGIPYSLGILLHGLPGTGKTSTIKAIANYLKRNIILLKLSEINTNKKFTNILTNANQEHILVFEEIDCTNEKNPFLDRNLNDKVETENSKSDIKDIITSLKKTDDTLLQDFREKQDELTLSTILEALDGPVENDGRICIFTTNYPEKLDKALLRPGRIDINIEFKKLRRCDINDMYYLWFSERIPKKDLEQIHDYEFSQAEIGELFSEYKNNKQIILNKLKKI</sequence>
<organism evidence="4">
    <name type="scientific">viral metagenome</name>
    <dbReference type="NCBI Taxonomy" id="1070528"/>
    <lineage>
        <taxon>unclassified sequences</taxon>
        <taxon>metagenomes</taxon>
        <taxon>organismal metagenomes</taxon>
    </lineage>
</organism>
<dbReference type="InterPro" id="IPR003959">
    <property type="entry name" value="ATPase_AAA_core"/>
</dbReference>
<dbReference type="InterPro" id="IPR027417">
    <property type="entry name" value="P-loop_NTPase"/>
</dbReference>
<dbReference type="InterPro" id="IPR050747">
    <property type="entry name" value="Mitochondrial_chaperone_BCS1"/>
</dbReference>
<dbReference type="SUPFAM" id="SSF52540">
    <property type="entry name" value="P-loop containing nucleoside triphosphate hydrolases"/>
    <property type="match status" value="1"/>
</dbReference>
<evidence type="ECO:0000256" key="1">
    <source>
        <dbReference type="ARBA" id="ARBA00007448"/>
    </source>
</evidence>
<accession>A0A6C0HEB6</accession>
<proteinExistence type="inferred from homology"/>
<protein>
    <recommendedName>
        <fullName evidence="3">AAA+ ATPase domain-containing protein</fullName>
    </recommendedName>
</protein>
<dbReference type="InterPro" id="IPR003593">
    <property type="entry name" value="AAA+_ATPase"/>
</dbReference>
<evidence type="ECO:0000256" key="2">
    <source>
        <dbReference type="SAM" id="Phobius"/>
    </source>
</evidence>
<dbReference type="EMBL" id="MN739937">
    <property type="protein sequence ID" value="QHT78774.1"/>
    <property type="molecule type" value="Genomic_DNA"/>
</dbReference>
<keyword evidence="2" id="KW-0812">Transmembrane</keyword>
<name>A0A6C0HEB6_9ZZZZ</name>
<dbReference type="Gene3D" id="3.40.50.300">
    <property type="entry name" value="P-loop containing nucleotide triphosphate hydrolases"/>
    <property type="match status" value="1"/>
</dbReference>
<feature type="domain" description="AAA+ ATPase" evidence="3">
    <location>
        <begin position="251"/>
        <end position="414"/>
    </location>
</feature>
<keyword evidence="2" id="KW-1133">Transmembrane helix</keyword>